<organism evidence="1 2">
    <name type="scientific">Bacteroides pyogenes F0041</name>
    <dbReference type="NCBI Taxonomy" id="1321819"/>
    <lineage>
        <taxon>Bacteria</taxon>
        <taxon>Pseudomonadati</taxon>
        <taxon>Bacteroidota</taxon>
        <taxon>Bacteroidia</taxon>
        <taxon>Bacteroidales</taxon>
        <taxon>Bacteroidaceae</taxon>
        <taxon>Bacteroides</taxon>
    </lineage>
</organism>
<proteinExistence type="predicted"/>
<dbReference type="AlphaFoldDB" id="U2CN68"/>
<dbReference type="EMBL" id="AWSV01000089">
    <property type="protein sequence ID" value="ERI85513.1"/>
    <property type="molecule type" value="Genomic_DNA"/>
</dbReference>
<accession>U2CN68</accession>
<evidence type="ECO:0000313" key="2">
    <source>
        <dbReference type="Proteomes" id="UP000016496"/>
    </source>
</evidence>
<reference evidence="1 2" key="1">
    <citation type="submission" date="2013-08" db="EMBL/GenBank/DDBJ databases">
        <authorList>
            <person name="Weinstock G."/>
            <person name="Sodergren E."/>
            <person name="Wylie T."/>
            <person name="Fulton L."/>
            <person name="Fulton R."/>
            <person name="Fronick C."/>
            <person name="O'Laughlin M."/>
            <person name="Godfrey J."/>
            <person name="Miner T."/>
            <person name="Herter B."/>
            <person name="Appelbaum E."/>
            <person name="Cordes M."/>
            <person name="Lek S."/>
            <person name="Wollam A."/>
            <person name="Pepin K.H."/>
            <person name="Palsikar V.B."/>
            <person name="Mitreva M."/>
            <person name="Wilson R.K."/>
        </authorList>
    </citation>
    <scope>NUCLEOTIDE SEQUENCE [LARGE SCALE GENOMIC DNA]</scope>
    <source>
        <strain evidence="1 2">F0041</strain>
    </source>
</reference>
<sequence>MFNLRKQLYCISGLAGRMLWNLLNPKGIEFRLLAFFIVNILSDISSQLFV</sequence>
<protein>
    <submittedName>
        <fullName evidence="1">Uncharacterized protein</fullName>
    </submittedName>
</protein>
<evidence type="ECO:0000313" key="1">
    <source>
        <dbReference type="EMBL" id="ERI85513.1"/>
    </source>
</evidence>
<comment type="caution">
    <text evidence="1">The sequence shown here is derived from an EMBL/GenBank/DDBJ whole genome shotgun (WGS) entry which is preliminary data.</text>
</comment>
<dbReference type="HOGENOM" id="CLU_3114727_0_0_10"/>
<name>U2CN68_9BACE</name>
<gene>
    <name evidence="1" type="ORF">HMPREF1981_01687</name>
</gene>
<dbReference type="Proteomes" id="UP000016496">
    <property type="component" value="Unassembled WGS sequence"/>
</dbReference>